<evidence type="ECO:0000313" key="3">
    <source>
        <dbReference type="Proteomes" id="UP000076871"/>
    </source>
</evidence>
<protein>
    <submittedName>
        <fullName evidence="2">Uncharacterized protein</fullName>
    </submittedName>
</protein>
<dbReference type="OrthoDB" id="3235325at2759"/>
<accession>A0A165BIM3</accession>
<gene>
    <name evidence="2" type="ORF">LAESUDRAFT_763958</name>
</gene>
<reference evidence="2 3" key="1">
    <citation type="journal article" date="2016" name="Mol. Biol. Evol.">
        <title>Comparative Genomics of Early-Diverging Mushroom-Forming Fungi Provides Insights into the Origins of Lignocellulose Decay Capabilities.</title>
        <authorList>
            <person name="Nagy L.G."/>
            <person name="Riley R."/>
            <person name="Tritt A."/>
            <person name="Adam C."/>
            <person name="Daum C."/>
            <person name="Floudas D."/>
            <person name="Sun H."/>
            <person name="Yadav J.S."/>
            <person name="Pangilinan J."/>
            <person name="Larsson K.H."/>
            <person name="Matsuura K."/>
            <person name="Barry K."/>
            <person name="Labutti K."/>
            <person name="Kuo R."/>
            <person name="Ohm R.A."/>
            <person name="Bhattacharya S.S."/>
            <person name="Shirouzu T."/>
            <person name="Yoshinaga Y."/>
            <person name="Martin F.M."/>
            <person name="Grigoriev I.V."/>
            <person name="Hibbett D.S."/>
        </authorList>
    </citation>
    <scope>NUCLEOTIDE SEQUENCE [LARGE SCALE GENOMIC DNA]</scope>
    <source>
        <strain evidence="2 3">93-53</strain>
    </source>
</reference>
<evidence type="ECO:0000256" key="1">
    <source>
        <dbReference type="SAM" id="MobiDB-lite"/>
    </source>
</evidence>
<feature type="compositionally biased region" description="Polar residues" evidence="1">
    <location>
        <begin position="193"/>
        <end position="202"/>
    </location>
</feature>
<sequence length="499" mass="54141">MLPPAAPSLAADHSSTLLAGPLEPYDPDNYPATGHLGHGEIGGPPKIVTLPMASNTTLRLAMASMNPENYEFIEDRNGRAVSEARAEDIRNFAHAIWHQLRQKGKATPKWGLIDAESLTLYLDMMARHFEEMRLCDSHWKAKKLATMAYLTFYKYHVRLKAEEQNKPQPKPRLLKRRSKDSPMHLSKRRKSSRGTLDTSSYPSGRAMPTAQPQPAASSSSSAAERVAAMTPHAHIPPKFSEPTIFTSQKAAIVTDVCNTDGLNTSVSLPASFSITRTTGKMPSLQQELTNATQDAAAMLAVQTQPTACNMPSSCDMNDVLATTESTTTPITANSNASLSVIDDVYSQSISLEPIFGALPMDSTNTHETDDISATDSLPPSEVPGAHMLEIVNPLQCITSLRAREKQRAASGTELASAASSKDSALLALAQIASGSQASSAQEDVATHPTLAFEVKQKNQTKPVKLHYNKNSNSVRNLYLKDYLELHPNATDKNAFEASF</sequence>
<dbReference type="STRING" id="1314785.A0A165BIM3"/>
<dbReference type="InParanoid" id="A0A165BIM3"/>
<dbReference type="Proteomes" id="UP000076871">
    <property type="component" value="Unassembled WGS sequence"/>
</dbReference>
<evidence type="ECO:0000313" key="2">
    <source>
        <dbReference type="EMBL" id="KZT01129.1"/>
    </source>
</evidence>
<dbReference type="EMBL" id="KV427669">
    <property type="protein sequence ID" value="KZT01129.1"/>
    <property type="molecule type" value="Genomic_DNA"/>
</dbReference>
<dbReference type="GeneID" id="63830386"/>
<feature type="compositionally biased region" description="Low complexity" evidence="1">
    <location>
        <begin position="210"/>
        <end position="223"/>
    </location>
</feature>
<feature type="region of interest" description="Disordered" evidence="1">
    <location>
        <begin position="163"/>
        <end position="228"/>
    </location>
</feature>
<name>A0A165BIM3_9APHY</name>
<dbReference type="RefSeq" id="XP_040758869.1">
    <property type="nucleotide sequence ID" value="XM_040913358.1"/>
</dbReference>
<proteinExistence type="predicted"/>
<dbReference type="AlphaFoldDB" id="A0A165BIM3"/>
<organism evidence="2 3">
    <name type="scientific">Laetiporus sulphureus 93-53</name>
    <dbReference type="NCBI Taxonomy" id="1314785"/>
    <lineage>
        <taxon>Eukaryota</taxon>
        <taxon>Fungi</taxon>
        <taxon>Dikarya</taxon>
        <taxon>Basidiomycota</taxon>
        <taxon>Agaricomycotina</taxon>
        <taxon>Agaricomycetes</taxon>
        <taxon>Polyporales</taxon>
        <taxon>Laetiporus</taxon>
    </lineage>
</organism>
<keyword evidence="3" id="KW-1185">Reference proteome</keyword>
<feature type="region of interest" description="Disordered" evidence="1">
    <location>
        <begin position="17"/>
        <end position="38"/>
    </location>
</feature>